<dbReference type="EMBL" id="JAENHP010000002">
    <property type="protein sequence ID" value="MBM2615694.1"/>
    <property type="molecule type" value="Genomic_DNA"/>
</dbReference>
<organism evidence="2 3">
    <name type="scientific">Paractinoplanes ovalisporus</name>
    <dbReference type="NCBI Taxonomy" id="2810368"/>
    <lineage>
        <taxon>Bacteria</taxon>
        <taxon>Bacillati</taxon>
        <taxon>Actinomycetota</taxon>
        <taxon>Actinomycetes</taxon>
        <taxon>Micromonosporales</taxon>
        <taxon>Micromonosporaceae</taxon>
        <taxon>Paractinoplanes</taxon>
    </lineage>
</organism>
<evidence type="ECO:0000259" key="1">
    <source>
        <dbReference type="SMART" id="SM00849"/>
    </source>
</evidence>
<dbReference type="InterPro" id="IPR050662">
    <property type="entry name" value="Sec-metab_biosynth-thioest"/>
</dbReference>
<dbReference type="PANTHER" id="PTHR23131">
    <property type="entry name" value="ENDORIBONUCLEASE LACTB2"/>
    <property type="match status" value="1"/>
</dbReference>
<dbReference type="Gene3D" id="3.60.15.10">
    <property type="entry name" value="Ribonuclease Z/Hydroxyacylglutathione hydrolase-like"/>
    <property type="match status" value="1"/>
</dbReference>
<gene>
    <name evidence="2" type="ORF">JIG36_09025</name>
</gene>
<name>A0ABS2A8W8_9ACTN</name>
<dbReference type="InterPro" id="IPR001279">
    <property type="entry name" value="Metallo-B-lactamas"/>
</dbReference>
<proteinExistence type="predicted"/>
<dbReference type="InterPro" id="IPR036866">
    <property type="entry name" value="RibonucZ/Hydroxyglut_hydro"/>
</dbReference>
<dbReference type="PANTHER" id="PTHR23131:SF4">
    <property type="entry name" value="METALLO-BETA-LACTAMASE SUPERFAMILY POTEIN"/>
    <property type="match status" value="1"/>
</dbReference>
<evidence type="ECO:0000313" key="3">
    <source>
        <dbReference type="Proteomes" id="UP000632138"/>
    </source>
</evidence>
<evidence type="ECO:0000313" key="2">
    <source>
        <dbReference type="EMBL" id="MBM2615694.1"/>
    </source>
</evidence>
<protein>
    <submittedName>
        <fullName evidence="2">MBL fold metallo-hydrolase</fullName>
    </submittedName>
</protein>
<dbReference type="RefSeq" id="WP_203375554.1">
    <property type="nucleotide sequence ID" value="NZ_JAENHP010000002.1"/>
</dbReference>
<dbReference type="Pfam" id="PF00753">
    <property type="entry name" value="Lactamase_B"/>
    <property type="match status" value="1"/>
</dbReference>
<sequence>MMPLEQVRPGLWSIPVPIPDNPLRYTLTYAFQDATGVLVVDPGWDSPEGREVLTAALRDLGEVTGIVLTHVHPDHHGLSGWLREQTGAWIGMHPAEAEWLPARRWRDQPPDFSGRWLRRHGAPEDLRLTPDRLDELFAMAEPDRTFDDGDLLPLTGRELRAVWTPGHTPGHLCLHDASAGVLLTGDHLLPRISPNIAVHPGDEGDPLTDYLASLDRTAKFADEEALPAHEYRFRGIDTRAADLRRHHEERGHEILRVVAELGEPTAWAVAARLTWSRGWDALRGLMRRMALAETVAHLHHLAATGSVRRTGTEPERWSR</sequence>
<dbReference type="Gene3D" id="1.10.10.10">
    <property type="entry name" value="Winged helix-like DNA-binding domain superfamily/Winged helix DNA-binding domain"/>
    <property type="match status" value="1"/>
</dbReference>
<dbReference type="SMART" id="SM00849">
    <property type="entry name" value="Lactamase_B"/>
    <property type="match status" value="1"/>
</dbReference>
<reference evidence="2 3" key="1">
    <citation type="submission" date="2021-01" db="EMBL/GenBank/DDBJ databases">
        <title>Actinoplanes sp. nov. LDG1-06 isolated from lichen.</title>
        <authorList>
            <person name="Saeng-In P."/>
            <person name="Phongsopitanun W."/>
            <person name="Kanchanasin P."/>
            <person name="Yuki M."/>
            <person name="Kudo T."/>
            <person name="Ohkuma M."/>
            <person name="Tanasupawat S."/>
        </authorList>
    </citation>
    <scope>NUCLEOTIDE SEQUENCE [LARGE SCALE GENOMIC DNA]</scope>
    <source>
        <strain evidence="2 3">LDG1-06</strain>
    </source>
</reference>
<accession>A0ABS2A8W8</accession>
<feature type="domain" description="Metallo-beta-lactamase" evidence="1">
    <location>
        <begin position="25"/>
        <end position="229"/>
    </location>
</feature>
<keyword evidence="3" id="KW-1185">Reference proteome</keyword>
<dbReference type="Proteomes" id="UP000632138">
    <property type="component" value="Unassembled WGS sequence"/>
</dbReference>
<dbReference type="InterPro" id="IPR036388">
    <property type="entry name" value="WH-like_DNA-bd_sf"/>
</dbReference>
<dbReference type="SUPFAM" id="SSF56281">
    <property type="entry name" value="Metallo-hydrolase/oxidoreductase"/>
    <property type="match status" value="1"/>
</dbReference>
<comment type="caution">
    <text evidence="2">The sequence shown here is derived from an EMBL/GenBank/DDBJ whole genome shotgun (WGS) entry which is preliminary data.</text>
</comment>